<dbReference type="PANTHER" id="PTHR30146:SF153">
    <property type="entry name" value="LACTOSE OPERON REPRESSOR"/>
    <property type="match status" value="1"/>
</dbReference>
<dbReference type="InterPro" id="IPR010982">
    <property type="entry name" value="Lambda_DNA-bd_dom_sf"/>
</dbReference>
<evidence type="ECO:0000256" key="2">
    <source>
        <dbReference type="ARBA" id="ARBA00023125"/>
    </source>
</evidence>
<accession>A0A9X0I1T5</accession>
<dbReference type="PROSITE" id="PS00356">
    <property type="entry name" value="HTH_LACI_1"/>
    <property type="match status" value="1"/>
</dbReference>
<feature type="domain" description="HTH lacI-type" evidence="4">
    <location>
        <begin position="7"/>
        <end position="61"/>
    </location>
</feature>
<keyword evidence="1" id="KW-0805">Transcription regulation</keyword>
<dbReference type="InterPro" id="IPR000843">
    <property type="entry name" value="HTH_LacI"/>
</dbReference>
<dbReference type="GO" id="GO:0003700">
    <property type="term" value="F:DNA-binding transcription factor activity"/>
    <property type="evidence" value="ECO:0007669"/>
    <property type="project" value="TreeGrafter"/>
</dbReference>
<dbReference type="PROSITE" id="PS50932">
    <property type="entry name" value="HTH_LACI_2"/>
    <property type="match status" value="1"/>
</dbReference>
<dbReference type="AlphaFoldDB" id="A0A9X0I1T5"/>
<dbReference type="PANTHER" id="PTHR30146">
    <property type="entry name" value="LACI-RELATED TRANSCRIPTIONAL REPRESSOR"/>
    <property type="match status" value="1"/>
</dbReference>
<comment type="caution">
    <text evidence="5">The sequence shown here is derived from an EMBL/GenBank/DDBJ whole genome shotgun (WGS) entry which is preliminary data.</text>
</comment>
<dbReference type="InterPro" id="IPR046335">
    <property type="entry name" value="LacI/GalR-like_sensor"/>
</dbReference>
<proteinExistence type="predicted"/>
<gene>
    <name evidence="5" type="ORF">ADL17_19105</name>
</gene>
<dbReference type="SUPFAM" id="SSF53822">
    <property type="entry name" value="Periplasmic binding protein-like I"/>
    <property type="match status" value="1"/>
</dbReference>
<dbReference type="PRINTS" id="PR00036">
    <property type="entry name" value="HTHLACI"/>
</dbReference>
<dbReference type="Pfam" id="PF13377">
    <property type="entry name" value="Peripla_BP_3"/>
    <property type="match status" value="1"/>
</dbReference>
<evidence type="ECO:0000256" key="3">
    <source>
        <dbReference type="ARBA" id="ARBA00023163"/>
    </source>
</evidence>
<evidence type="ECO:0000259" key="4">
    <source>
        <dbReference type="PROSITE" id="PS50932"/>
    </source>
</evidence>
<dbReference type="SMART" id="SM00354">
    <property type="entry name" value="HTH_LACI"/>
    <property type="match status" value="1"/>
</dbReference>
<dbReference type="EMBL" id="LMWI01000002">
    <property type="protein sequence ID" value="KUJ45210.1"/>
    <property type="molecule type" value="Genomic_DNA"/>
</dbReference>
<keyword evidence="3" id="KW-0804">Transcription</keyword>
<evidence type="ECO:0000256" key="1">
    <source>
        <dbReference type="ARBA" id="ARBA00023015"/>
    </source>
</evidence>
<protein>
    <submittedName>
        <fullName evidence="5">LacI family transcriptional regulator</fullName>
    </submittedName>
</protein>
<dbReference type="InterPro" id="IPR028082">
    <property type="entry name" value="Peripla_BP_I"/>
</dbReference>
<evidence type="ECO:0000313" key="6">
    <source>
        <dbReference type="Proteomes" id="UP000053246"/>
    </source>
</evidence>
<name>A0A9X0I1T5_9ACTN</name>
<dbReference type="GO" id="GO:0000976">
    <property type="term" value="F:transcription cis-regulatory region binding"/>
    <property type="evidence" value="ECO:0007669"/>
    <property type="project" value="TreeGrafter"/>
</dbReference>
<dbReference type="CDD" id="cd06267">
    <property type="entry name" value="PBP1_LacI_sugar_binding-like"/>
    <property type="match status" value="1"/>
</dbReference>
<evidence type="ECO:0000313" key="5">
    <source>
        <dbReference type="EMBL" id="KUJ45210.1"/>
    </source>
</evidence>
<dbReference type="SUPFAM" id="SSF47413">
    <property type="entry name" value="lambda repressor-like DNA-binding domains"/>
    <property type="match status" value="1"/>
</dbReference>
<keyword evidence="2" id="KW-0238">DNA-binding</keyword>
<dbReference type="Gene3D" id="3.40.50.2300">
    <property type="match status" value="2"/>
</dbReference>
<sequence length="335" mass="35220">MAFPQRVNMSDVARAAGVSVATVSKVVNGRYGVAQATVQRVQQVIHQLGYEASLGAQSLRSHRTNVLGILVAEFEPFSTELLKGASAGVTGTGYQLLAYSSGDVAGTAVGWERRSLARLSGTLIDGAVIVTPTVVETKQGFHVVAVDPHTGPSGLPTVDSDNFAGAVLATNYLLSLGHRRIGHISGRADLESSRLREAGFRQAMADAGVTVDERLVRVGGFRIESAAGTAAELLALPDRPTAVFAGNDLSAISTIDVARNMGLSVPDDLSVIGFDNVPESALVNPPLTTIMQPIQRMGAEALRLLVDLIAGVERDIHIRLPTELVVRASCRAVPD</sequence>
<dbReference type="Pfam" id="PF00356">
    <property type="entry name" value="LacI"/>
    <property type="match status" value="1"/>
</dbReference>
<dbReference type="Gene3D" id="1.10.260.40">
    <property type="entry name" value="lambda repressor-like DNA-binding domains"/>
    <property type="match status" value="1"/>
</dbReference>
<dbReference type="CDD" id="cd01392">
    <property type="entry name" value="HTH_LacI"/>
    <property type="match status" value="1"/>
</dbReference>
<reference evidence="5 6" key="1">
    <citation type="submission" date="2015-10" db="EMBL/GenBank/DDBJ databases">
        <authorList>
            <person name="Ju K.-S."/>
            <person name="Doroghazi J.R."/>
            <person name="Metcalf W.W."/>
        </authorList>
    </citation>
    <scope>NUCLEOTIDE SEQUENCE [LARGE SCALE GENOMIC DNA]</scope>
    <source>
        <strain evidence="5 6">NRRL B-24793</strain>
    </source>
</reference>
<dbReference type="RefSeq" id="WP_043721301.1">
    <property type="nucleotide sequence ID" value="NZ_LMWI01000002.1"/>
</dbReference>
<keyword evidence="6" id="KW-1185">Reference proteome</keyword>
<organism evidence="5 6">
    <name type="scientific">Micromonospora maris</name>
    <dbReference type="NCBI Taxonomy" id="1003110"/>
    <lineage>
        <taxon>Bacteria</taxon>
        <taxon>Bacillati</taxon>
        <taxon>Actinomycetota</taxon>
        <taxon>Actinomycetes</taxon>
        <taxon>Micromonosporales</taxon>
        <taxon>Micromonosporaceae</taxon>
        <taxon>Micromonospora</taxon>
    </lineage>
</organism>
<dbReference type="Proteomes" id="UP000053246">
    <property type="component" value="Unassembled WGS sequence"/>
</dbReference>